<evidence type="ECO:0000313" key="4">
    <source>
        <dbReference type="Proteomes" id="UP001208888"/>
    </source>
</evidence>
<evidence type="ECO:0000313" key="3">
    <source>
        <dbReference type="EMBL" id="MCW0343436.1"/>
    </source>
</evidence>
<dbReference type="Proteomes" id="UP001208888">
    <property type="component" value="Unassembled WGS sequence"/>
</dbReference>
<dbReference type="EMBL" id="JANFVX010000004">
    <property type="protein sequence ID" value="MCW0343436.1"/>
    <property type="molecule type" value="Genomic_DNA"/>
</dbReference>
<sequence length="529" mass="55006">MSVPAQIPISGPYIANGVTTQFAYKFYLLFATDMQVFVGGLKKTLNTDYTVTGVGNSQGGNVVFTTAPANGLEVLIKRATPYTRQTDYADNGDLLADVVNDDFDRIWLALQEINASFSSSISKPVGGNWDAQTLRITNLADGTQPQDAATVNQLNNVNGSAGQSAAAAADSANAAKTSETNSASSQQAAASSASAAFVSAGNSSDSANLAQKWAANPVGTEVTAGKYSAFHYASKASDSATAAATSATNAATSATNASNSAAAASQSATSAKSDADRAQTANPDNQLKKANNLSDVADKASAWKNIAQFGSGAGKAVEGNDVRLATIDGNTGGIVTSSIGLTKAGSSFYKDWGASAGDSSFRRNELGRAYAGYSDRQAYGSWDFAESVGNYYAIRLICVSNEQQGNSVAMDFRSNGVAYNPGGWQTFSDARTKEKITVIADPIARLFKMRGYTFKKFGIPGSGVLAQEAMEAVPEVVTDSGDLVMPNNGAIIKHALSLSPGDLVGLLIEVCRNQEERLQAIEKAEKNAS</sequence>
<dbReference type="PROSITE" id="PS51688">
    <property type="entry name" value="ICA"/>
    <property type="match status" value="1"/>
</dbReference>
<dbReference type="AlphaFoldDB" id="A0AAJ1FR10"/>
<dbReference type="Pfam" id="PF13884">
    <property type="entry name" value="Peptidase_S74"/>
    <property type="match status" value="1"/>
</dbReference>
<feature type="compositionally biased region" description="Polar residues" evidence="1">
    <location>
        <begin position="279"/>
        <end position="291"/>
    </location>
</feature>
<accession>A0AAJ1FR10</accession>
<gene>
    <name evidence="3" type="ORF">NB703_001529</name>
</gene>
<evidence type="ECO:0000259" key="2">
    <source>
        <dbReference type="PROSITE" id="PS51688"/>
    </source>
</evidence>
<reference evidence="3" key="1">
    <citation type="submission" date="2022-06" db="EMBL/GenBank/DDBJ databases">
        <title>Dynamics of rice microbiomes reveals core vertical transmitted seed endophytes.</title>
        <authorList>
            <person name="Liao K."/>
            <person name="Zhang X."/>
        </authorList>
    </citation>
    <scope>NUCLEOTIDE SEQUENCE</scope>
    <source>
        <strain evidence="3">JT1-17</strain>
    </source>
</reference>
<dbReference type="RefSeq" id="WP_264271975.1">
    <property type="nucleotide sequence ID" value="NZ_JANFVX010000004.1"/>
</dbReference>
<feature type="region of interest" description="Disordered" evidence="1">
    <location>
        <begin position="265"/>
        <end position="291"/>
    </location>
</feature>
<comment type="caution">
    <text evidence="3">The sequence shown here is derived from an EMBL/GenBank/DDBJ whole genome shotgun (WGS) entry which is preliminary data.</text>
</comment>
<organism evidence="3 4">
    <name type="scientific">Pantoea ananas</name>
    <name type="common">Erwinia uredovora</name>
    <dbReference type="NCBI Taxonomy" id="553"/>
    <lineage>
        <taxon>Bacteria</taxon>
        <taxon>Pseudomonadati</taxon>
        <taxon>Pseudomonadota</taxon>
        <taxon>Gammaproteobacteria</taxon>
        <taxon>Enterobacterales</taxon>
        <taxon>Erwiniaceae</taxon>
        <taxon>Pantoea</taxon>
    </lineage>
</organism>
<dbReference type="InterPro" id="IPR030392">
    <property type="entry name" value="S74_ICA"/>
</dbReference>
<evidence type="ECO:0000256" key="1">
    <source>
        <dbReference type="SAM" id="MobiDB-lite"/>
    </source>
</evidence>
<protein>
    <recommendedName>
        <fullName evidence="2">Peptidase S74 domain-containing protein</fullName>
    </recommendedName>
</protein>
<name>A0AAJ1FR10_PANAN</name>
<feature type="domain" description="Peptidase S74" evidence="2">
    <location>
        <begin position="428"/>
        <end position="525"/>
    </location>
</feature>
<proteinExistence type="predicted"/>